<accession>A0ABT6IFU9</accession>
<dbReference type="Proteomes" id="UP001157461">
    <property type="component" value="Unassembled WGS sequence"/>
</dbReference>
<comment type="caution">
    <text evidence="2">The sequence shown here is derived from an EMBL/GenBank/DDBJ whole genome shotgun (WGS) entry which is preliminary data.</text>
</comment>
<dbReference type="InterPro" id="IPR029063">
    <property type="entry name" value="SAM-dependent_MTases_sf"/>
</dbReference>
<protein>
    <submittedName>
        <fullName evidence="2">FkbM family methyltransferase</fullName>
    </submittedName>
</protein>
<dbReference type="EMBL" id="JAPDIQ010000004">
    <property type="protein sequence ID" value="MDH4763366.1"/>
    <property type="molecule type" value="Genomic_DNA"/>
</dbReference>
<evidence type="ECO:0000313" key="2">
    <source>
        <dbReference type="EMBL" id="MDH4763366.1"/>
    </source>
</evidence>
<reference evidence="2 3" key="1">
    <citation type="submission" date="2022-10" db="EMBL/GenBank/DDBJ databases">
        <title>A novel Pseudomonas species, isolated from Passiflora incarnata leaves.</title>
        <authorList>
            <person name="Cueva-Yesquen L.G."/>
            <person name="Fantinatti-Garboggini F."/>
        </authorList>
    </citation>
    <scope>NUCLEOTIDE SEQUENCE [LARGE SCALE GENOMIC DNA]</scope>
    <source>
        <strain evidence="2 3">CBMAI 2609</strain>
    </source>
</reference>
<name>A0ABT6IFU9_9PSED</name>
<gene>
    <name evidence="2" type="ORF">OMP44_10700</name>
</gene>
<proteinExistence type="predicted"/>
<dbReference type="GO" id="GO:0032259">
    <property type="term" value="P:methylation"/>
    <property type="evidence" value="ECO:0007669"/>
    <property type="project" value="UniProtKB-KW"/>
</dbReference>
<dbReference type="RefSeq" id="WP_280307849.1">
    <property type="nucleotide sequence ID" value="NZ_JAPDIQ010000004.1"/>
</dbReference>
<sequence length="361" mass="40410">MNFLKRQIIKVLDYVAYKVASQIRLDETIKTAVDLSFVAVTDKMSALSSETKNIDLKVDALNRRREVISISDTELLVKTDYGGWLLVPSYNIDVGIGVVRDGGIEPWTKALVGSILKPHDTYINIGANFGYYVCYAAALVGRQGKVVAFEPNPYVMNYLHRSVYWSGFPDIVELYLLAAYDSKCYLNFGFNPHYMGNGNVFARGRKPDFQSCLINSFTLAEIVNPEGKIVVGDHPGTFPLEVQADSLDNIFKDREGDAVKLLHIDVEGAEAFVLKGAKEVLENNPTMHIICEFDPKTLKDERKDLVVSTFQSLVDLQGYTAYRVAPEIWNGSNPPLEKIDIKNLSQLPHGDLYFEPKGEIL</sequence>
<dbReference type="InterPro" id="IPR052514">
    <property type="entry name" value="SAM-dependent_MTase"/>
</dbReference>
<dbReference type="PANTHER" id="PTHR34203">
    <property type="entry name" value="METHYLTRANSFERASE, FKBM FAMILY PROTEIN"/>
    <property type="match status" value="1"/>
</dbReference>
<dbReference type="InterPro" id="IPR006342">
    <property type="entry name" value="FkbM_mtfrase"/>
</dbReference>
<keyword evidence="3" id="KW-1185">Reference proteome</keyword>
<dbReference type="SUPFAM" id="SSF53335">
    <property type="entry name" value="S-adenosyl-L-methionine-dependent methyltransferases"/>
    <property type="match status" value="1"/>
</dbReference>
<evidence type="ECO:0000259" key="1">
    <source>
        <dbReference type="Pfam" id="PF05050"/>
    </source>
</evidence>
<dbReference type="NCBIfam" id="TIGR01444">
    <property type="entry name" value="fkbM_fam"/>
    <property type="match status" value="1"/>
</dbReference>
<evidence type="ECO:0000313" key="3">
    <source>
        <dbReference type="Proteomes" id="UP001157461"/>
    </source>
</evidence>
<dbReference type="Pfam" id="PF05050">
    <property type="entry name" value="Methyltransf_21"/>
    <property type="match status" value="1"/>
</dbReference>
<dbReference type="PANTHER" id="PTHR34203:SF15">
    <property type="entry name" value="SLL1173 PROTEIN"/>
    <property type="match status" value="1"/>
</dbReference>
<keyword evidence="2" id="KW-0808">Transferase</keyword>
<organism evidence="2 3">
    <name type="scientific">Pseudomonas flavocrustae</name>
    <dbReference type="NCBI Taxonomy" id="2991719"/>
    <lineage>
        <taxon>Bacteria</taxon>
        <taxon>Pseudomonadati</taxon>
        <taxon>Pseudomonadota</taxon>
        <taxon>Gammaproteobacteria</taxon>
        <taxon>Pseudomonadales</taxon>
        <taxon>Pseudomonadaceae</taxon>
        <taxon>Pseudomonas</taxon>
    </lineage>
</organism>
<dbReference type="GO" id="GO:0008168">
    <property type="term" value="F:methyltransferase activity"/>
    <property type="evidence" value="ECO:0007669"/>
    <property type="project" value="UniProtKB-KW"/>
</dbReference>
<dbReference type="Gene3D" id="3.40.50.150">
    <property type="entry name" value="Vaccinia Virus protein VP39"/>
    <property type="match status" value="1"/>
</dbReference>
<feature type="domain" description="Methyltransferase FkbM" evidence="1">
    <location>
        <begin position="124"/>
        <end position="294"/>
    </location>
</feature>
<keyword evidence="2" id="KW-0489">Methyltransferase</keyword>